<evidence type="ECO:0000256" key="7">
    <source>
        <dbReference type="ARBA" id="ARBA00035516"/>
    </source>
</evidence>
<evidence type="ECO:0000313" key="9">
    <source>
        <dbReference type="Proteomes" id="UP000008021"/>
    </source>
</evidence>
<evidence type="ECO:0000256" key="2">
    <source>
        <dbReference type="ARBA" id="ARBA00006471"/>
    </source>
</evidence>
<dbReference type="Gramene" id="OMERI01G08740.2">
    <property type="protein sequence ID" value="OMERI01G08740.2"/>
    <property type="gene ID" value="OMERI01G08740"/>
</dbReference>
<dbReference type="GO" id="GO:0006412">
    <property type="term" value="P:translation"/>
    <property type="evidence" value="ECO:0007669"/>
    <property type="project" value="InterPro"/>
</dbReference>
<comment type="subunit">
    <text evidence="3">Part of the 30S ribosomal subunit.</text>
</comment>
<protein>
    <recommendedName>
        <fullName evidence="6">Small ribosomal subunit protein uS8c</fullName>
    </recommendedName>
    <alternativeName>
        <fullName evidence="7">30S ribosomal protein S8, chloroplastic</fullName>
    </alternativeName>
</protein>
<keyword evidence="5" id="KW-0687">Ribonucleoprotein</keyword>
<evidence type="ECO:0000256" key="3">
    <source>
        <dbReference type="ARBA" id="ARBA00011458"/>
    </source>
</evidence>
<evidence type="ECO:0000256" key="4">
    <source>
        <dbReference type="ARBA" id="ARBA00022980"/>
    </source>
</evidence>
<proteinExistence type="inferred from homology"/>
<dbReference type="SUPFAM" id="SSF56047">
    <property type="entry name" value="Ribosomal protein S8"/>
    <property type="match status" value="1"/>
</dbReference>
<dbReference type="InterPro" id="IPR035987">
    <property type="entry name" value="Ribosomal_uS8_sf"/>
</dbReference>
<accession>A0A0E0BZP9</accession>
<dbReference type="GO" id="GO:1990904">
    <property type="term" value="C:ribonucleoprotein complex"/>
    <property type="evidence" value="ECO:0007669"/>
    <property type="project" value="UniProtKB-KW"/>
</dbReference>
<keyword evidence="9" id="KW-1185">Reference proteome</keyword>
<dbReference type="Gene3D" id="3.30.1490.10">
    <property type="match status" value="1"/>
</dbReference>
<organism evidence="8">
    <name type="scientific">Oryza meridionalis</name>
    <dbReference type="NCBI Taxonomy" id="40149"/>
    <lineage>
        <taxon>Eukaryota</taxon>
        <taxon>Viridiplantae</taxon>
        <taxon>Streptophyta</taxon>
        <taxon>Embryophyta</taxon>
        <taxon>Tracheophyta</taxon>
        <taxon>Spermatophyta</taxon>
        <taxon>Magnoliopsida</taxon>
        <taxon>Liliopsida</taxon>
        <taxon>Poales</taxon>
        <taxon>Poaceae</taxon>
        <taxon>BOP clade</taxon>
        <taxon>Oryzoideae</taxon>
        <taxon>Oryzeae</taxon>
        <taxon>Oryzinae</taxon>
        <taxon>Oryza</taxon>
    </lineage>
</organism>
<evidence type="ECO:0000256" key="1">
    <source>
        <dbReference type="ARBA" id="ARBA00002569"/>
    </source>
</evidence>
<dbReference type="EnsemblPlants" id="OMERI01G08740.2">
    <property type="protein sequence ID" value="OMERI01G08740.2"/>
    <property type="gene ID" value="OMERI01G08740"/>
</dbReference>
<dbReference type="InterPro" id="IPR000630">
    <property type="entry name" value="Ribosomal_uS8"/>
</dbReference>
<evidence type="ECO:0000313" key="8">
    <source>
        <dbReference type="EnsemblPlants" id="OMERI01G08740.2"/>
    </source>
</evidence>
<dbReference type="GO" id="GO:0005840">
    <property type="term" value="C:ribosome"/>
    <property type="evidence" value="ECO:0007669"/>
    <property type="project" value="UniProtKB-KW"/>
</dbReference>
<dbReference type="Proteomes" id="UP000008021">
    <property type="component" value="Chromosome 1"/>
</dbReference>
<name>A0A0E0BZP9_9ORYZ</name>
<comment type="similarity">
    <text evidence="2">Belongs to the universal ribosomal protein uS8 family.</text>
</comment>
<comment type="function">
    <text evidence="1">One of the primary rRNA binding proteins, it binds directly to 16S rRNA central domain where it helps coordinate assembly of the platform of the 30S subunit.</text>
</comment>
<reference evidence="8" key="2">
    <citation type="submission" date="2018-05" db="EMBL/GenBank/DDBJ databases">
        <title>OmerRS3 (Oryza meridionalis Reference Sequence Version 3).</title>
        <authorList>
            <person name="Zhang J."/>
            <person name="Kudrna D."/>
            <person name="Lee S."/>
            <person name="Talag J."/>
            <person name="Welchert J."/>
            <person name="Wing R.A."/>
        </authorList>
    </citation>
    <scope>NUCLEOTIDE SEQUENCE [LARGE SCALE GENOMIC DNA]</scope>
    <source>
        <strain evidence="8">cv. OR44</strain>
    </source>
</reference>
<dbReference type="PANTHER" id="PTHR11758">
    <property type="entry name" value="40S RIBOSOMAL PROTEIN S15A"/>
    <property type="match status" value="1"/>
</dbReference>
<keyword evidence="4" id="KW-0689">Ribosomal protein</keyword>
<dbReference type="GO" id="GO:0003735">
    <property type="term" value="F:structural constituent of ribosome"/>
    <property type="evidence" value="ECO:0007669"/>
    <property type="project" value="InterPro"/>
</dbReference>
<sequence>MGRRVLNNARCTTAKATGAPAVQPISGVTASFLSTEVGYIKQFEVIDPHRAGPQDTRAKEIEQYRIQMLQTRQCGISAGLMDYFVITTPNFVLDHEETISQNVGGQQWKKCKNLLTNRKSLSRPQGTK</sequence>
<reference evidence="8" key="1">
    <citation type="submission" date="2015-04" db="UniProtKB">
        <authorList>
            <consortium name="EnsemblPlants"/>
        </authorList>
    </citation>
    <scope>IDENTIFICATION</scope>
</reference>
<evidence type="ECO:0000256" key="6">
    <source>
        <dbReference type="ARBA" id="ARBA00035153"/>
    </source>
</evidence>
<dbReference type="AlphaFoldDB" id="A0A0E0BZP9"/>
<evidence type="ECO:0000256" key="5">
    <source>
        <dbReference type="ARBA" id="ARBA00023274"/>
    </source>
</evidence>